<protein>
    <submittedName>
        <fullName evidence="5">IMP dehydrogenase family protein</fullName>
    </submittedName>
</protein>
<dbReference type="InterPro" id="IPR013785">
    <property type="entry name" value="Aldolase_TIM"/>
</dbReference>
<evidence type="ECO:0000313" key="6">
    <source>
        <dbReference type="Proteomes" id="UP000002484"/>
    </source>
</evidence>
<organism evidence="5 6">
    <name type="scientific">Pseudofrankia inefficax (strain DSM 45817 / CECT 9037 / DDB 130130 / EuI1c)</name>
    <name type="common">Frankia inefficax</name>
    <dbReference type="NCBI Taxonomy" id="298654"/>
    <lineage>
        <taxon>Bacteria</taxon>
        <taxon>Bacillati</taxon>
        <taxon>Actinomycetota</taxon>
        <taxon>Actinomycetes</taxon>
        <taxon>Frankiales</taxon>
        <taxon>Frankiaceae</taxon>
        <taxon>Pseudofrankia</taxon>
    </lineage>
</organism>
<keyword evidence="3" id="KW-0520">NAD</keyword>
<evidence type="ECO:0000256" key="1">
    <source>
        <dbReference type="ARBA" id="ARBA00005502"/>
    </source>
</evidence>
<dbReference type="RefSeq" id="WP_013427272.1">
    <property type="nucleotide sequence ID" value="NC_014666.1"/>
</dbReference>
<dbReference type="HOGENOM" id="CLU_064068_0_0_11"/>
<dbReference type="InterPro" id="IPR001093">
    <property type="entry name" value="IMP_DH_GMPRt"/>
</dbReference>
<evidence type="ECO:0000313" key="5">
    <source>
        <dbReference type="EMBL" id="ADP84154.1"/>
    </source>
</evidence>
<dbReference type="InParanoid" id="E3J249"/>
<dbReference type="InterPro" id="IPR005990">
    <property type="entry name" value="IMP_DH"/>
</dbReference>
<dbReference type="Gene3D" id="3.20.20.70">
    <property type="entry name" value="Aldolase class I"/>
    <property type="match status" value="1"/>
</dbReference>
<keyword evidence="2" id="KW-0560">Oxidoreductase</keyword>
<dbReference type="GO" id="GO:0006183">
    <property type="term" value="P:GTP biosynthetic process"/>
    <property type="evidence" value="ECO:0007669"/>
    <property type="project" value="TreeGrafter"/>
</dbReference>
<gene>
    <name evidence="5" type="ordered locus">FraEuI1c_6170</name>
</gene>
<name>E3J249_PSEI1</name>
<reference evidence="5 6" key="1">
    <citation type="submission" date="2010-10" db="EMBL/GenBank/DDBJ databases">
        <title>Complete sequence of Frankia sp. EuI1c.</title>
        <authorList>
            <consortium name="US DOE Joint Genome Institute"/>
            <person name="Lucas S."/>
            <person name="Copeland A."/>
            <person name="Lapidus A."/>
            <person name="Cheng J.-F."/>
            <person name="Bruce D."/>
            <person name="Goodwin L."/>
            <person name="Pitluck S."/>
            <person name="Chertkov O."/>
            <person name="Detter J.C."/>
            <person name="Han C."/>
            <person name="Tapia R."/>
            <person name="Land M."/>
            <person name="Hauser L."/>
            <person name="Jeffries C."/>
            <person name="Kyrpides N."/>
            <person name="Ivanova N."/>
            <person name="Mikhailova N."/>
            <person name="Beauchemin N."/>
            <person name="Sen A."/>
            <person name="Sur S.A."/>
            <person name="Gtari M."/>
            <person name="Wall L."/>
            <person name="Tisa L."/>
            <person name="Woyke T."/>
        </authorList>
    </citation>
    <scope>NUCLEOTIDE SEQUENCE [LARGE SCALE GENOMIC DNA]</scope>
    <source>
        <strain evidence="6">DSM 45817 / CECT 9037 / EuI1c</strain>
    </source>
</reference>
<dbReference type="PANTHER" id="PTHR11911">
    <property type="entry name" value="INOSINE-5-MONOPHOSPHATE DEHYDROGENASE RELATED"/>
    <property type="match status" value="1"/>
</dbReference>
<dbReference type="AlphaFoldDB" id="E3J249"/>
<comment type="similarity">
    <text evidence="1">Belongs to the IMPDH/GMPR family.</text>
</comment>
<sequence>MAEVEIGIGKSARVGYDLAAVGIVPSRRTRDPADVSLAWQVDAYHFDLPIVAAAADAVSSPESAITVGKLGGLGVLHVEGLWTRHEDPLPLVAELAGLPAATATSRLRELYRAPIRPELIAERVGQVRDAGLVTAAALRPQKVKALSADLLAAQVDLLVIHGPAVSAEHQSTRTEPLNLKRFIGDLDMPVLVGGCASFSTALHLMRTGAAGVIVGVGTGGGDANRAELGIGVPLATAIADAAGARMRYLDESGGRYVHVIAHGDLRTGGDIAKAVACGADAVMVDGVLAGATDAPGQGGMWSMDVLHSDLPRGGWQPVEQAGTLEQILVGPDQGGAASTVSLAGALRAAMATTGYASLKEFQKAEIMLSAAAGQWSR</sequence>
<dbReference type="PANTHER" id="PTHR11911:SF85">
    <property type="entry name" value="INOSINE-5'-MONOPHOSPHATE DEHYDROGENASE"/>
    <property type="match status" value="1"/>
</dbReference>
<dbReference type="KEGG" id="fri:FraEuI1c_6170"/>
<dbReference type="EMBL" id="CP002299">
    <property type="protein sequence ID" value="ADP84154.1"/>
    <property type="molecule type" value="Genomic_DNA"/>
</dbReference>
<keyword evidence="6" id="KW-1185">Reference proteome</keyword>
<dbReference type="Proteomes" id="UP000002484">
    <property type="component" value="Chromosome"/>
</dbReference>
<dbReference type="NCBIfam" id="TIGR01304">
    <property type="entry name" value="IMP_DH_rel_2"/>
    <property type="match status" value="1"/>
</dbReference>
<dbReference type="eggNOG" id="COG0516">
    <property type="taxonomic scope" value="Bacteria"/>
</dbReference>
<proteinExistence type="inferred from homology"/>
<dbReference type="OrthoDB" id="9805398at2"/>
<evidence type="ECO:0000259" key="4">
    <source>
        <dbReference type="Pfam" id="PF00478"/>
    </source>
</evidence>
<dbReference type="Pfam" id="PF00478">
    <property type="entry name" value="IMPDH"/>
    <property type="match status" value="1"/>
</dbReference>
<dbReference type="STRING" id="298654.FraEuI1c_6170"/>
<feature type="domain" description="IMP dehydrogenase/GMP reductase" evidence="4">
    <location>
        <begin position="21"/>
        <end position="297"/>
    </location>
</feature>
<dbReference type="GO" id="GO:0003938">
    <property type="term" value="F:IMP dehydrogenase activity"/>
    <property type="evidence" value="ECO:0007669"/>
    <property type="project" value="InterPro"/>
</dbReference>
<dbReference type="FunCoup" id="E3J249">
    <property type="interactions" value="29"/>
</dbReference>
<evidence type="ECO:0000256" key="3">
    <source>
        <dbReference type="ARBA" id="ARBA00023027"/>
    </source>
</evidence>
<dbReference type="SMART" id="SM01240">
    <property type="entry name" value="IMPDH"/>
    <property type="match status" value="1"/>
</dbReference>
<evidence type="ECO:0000256" key="2">
    <source>
        <dbReference type="ARBA" id="ARBA00023002"/>
    </source>
</evidence>
<dbReference type="SUPFAM" id="SSF51412">
    <property type="entry name" value="Inosine monophosphate dehydrogenase (IMPDH)"/>
    <property type="match status" value="1"/>
</dbReference>
<accession>E3J249</accession>
<dbReference type="InterPro" id="IPR005992">
    <property type="entry name" value="IMP_DH-rel2"/>
</dbReference>